<organism evidence="1 2">
    <name type="scientific">Sandaracinus amylolyticus</name>
    <dbReference type="NCBI Taxonomy" id="927083"/>
    <lineage>
        <taxon>Bacteria</taxon>
        <taxon>Pseudomonadati</taxon>
        <taxon>Myxococcota</taxon>
        <taxon>Polyangia</taxon>
        <taxon>Polyangiales</taxon>
        <taxon>Sandaracinaceae</taxon>
        <taxon>Sandaracinus</taxon>
    </lineage>
</organism>
<dbReference type="Proteomes" id="UP000034883">
    <property type="component" value="Chromosome"/>
</dbReference>
<dbReference type="EMBL" id="CP011125">
    <property type="protein sequence ID" value="AKF03792.1"/>
    <property type="molecule type" value="Genomic_DNA"/>
</dbReference>
<name>A0A0F6VZS0_9BACT</name>
<gene>
    <name evidence="1" type="ORF">DB32_000941</name>
</gene>
<dbReference type="SUPFAM" id="SSF54523">
    <property type="entry name" value="Pili subunits"/>
    <property type="match status" value="1"/>
</dbReference>
<dbReference type="Gene3D" id="3.30.700.10">
    <property type="entry name" value="Glycoprotein, Type 4 Pilin"/>
    <property type="match status" value="1"/>
</dbReference>
<dbReference type="InterPro" id="IPR045584">
    <property type="entry name" value="Pilin-like"/>
</dbReference>
<dbReference type="AlphaFoldDB" id="A0A0F6VZS0"/>
<reference evidence="1 2" key="1">
    <citation type="submission" date="2015-03" db="EMBL/GenBank/DDBJ databases">
        <title>Genome assembly of Sandaracinus amylolyticus DSM 53668.</title>
        <authorList>
            <person name="Sharma G."/>
            <person name="Subramanian S."/>
        </authorList>
    </citation>
    <scope>NUCLEOTIDE SEQUENCE [LARGE SCALE GENOMIC DNA]</scope>
    <source>
        <strain evidence="1 2">DSM 53668</strain>
    </source>
</reference>
<evidence type="ECO:0008006" key="3">
    <source>
        <dbReference type="Google" id="ProtNLM"/>
    </source>
</evidence>
<proteinExistence type="predicted"/>
<protein>
    <recommendedName>
        <fullName evidence="3">Type II secretion system protein</fullName>
    </recommendedName>
</protein>
<dbReference type="KEGG" id="samy:DB32_000941"/>
<accession>A0A0F6VZS0</accession>
<sequence>MIAAVAIPSFISYVRRSKTSEAHANVALLARAVAAAYEDAQPRALPPALSSMPGVPGPERRVWPADAEPGWAELGFAPPPVYYAYEYQPDLDGRGFVVRARGDLDGDGVQSTFEIRGTVDPTSGSIVLAPITVIDELE</sequence>
<evidence type="ECO:0000313" key="1">
    <source>
        <dbReference type="EMBL" id="AKF03792.1"/>
    </source>
</evidence>
<keyword evidence="2" id="KW-1185">Reference proteome</keyword>
<evidence type="ECO:0000313" key="2">
    <source>
        <dbReference type="Proteomes" id="UP000034883"/>
    </source>
</evidence>